<dbReference type="PROSITE" id="PS51257">
    <property type="entry name" value="PROKAR_LIPOPROTEIN"/>
    <property type="match status" value="1"/>
</dbReference>
<evidence type="ECO:0000313" key="2">
    <source>
        <dbReference type="EMBL" id="MDC3988896.1"/>
    </source>
</evidence>
<proteinExistence type="predicted"/>
<comment type="caution">
    <text evidence="2">The sequence shown here is derived from an EMBL/GenBank/DDBJ whole genome shotgun (WGS) entry which is preliminary data.</text>
</comment>
<dbReference type="RefSeq" id="WP_272427955.1">
    <property type="nucleotide sequence ID" value="NZ_JAGTJJ010000087.1"/>
</dbReference>
<evidence type="ECO:0000256" key="1">
    <source>
        <dbReference type="SAM" id="SignalP"/>
    </source>
</evidence>
<dbReference type="EMBL" id="JAGTJJ010000087">
    <property type="protein sequence ID" value="MDC3988896.1"/>
    <property type="molecule type" value="Genomic_DNA"/>
</dbReference>
<sequence>MRNLAFSLTTTFAALAFLAACGGTDPAGSGGTGGDGGSAGNGGHNPLGETFTKVVVVDRSGGASEREDVLVTFAQPFAVGDVPSGATVAARIEGVDVPLQVDAKATHADGSLRHAVLTARIPKLPGSGSTTLELYPASAGEEGASVAASELLATTFDAKVSVELAGKHYEASARSLLEAKVGPAWLDGPLVSEWSVVAPVAGPDGAHPHLTARFDVRAYAGKPSVLVSVTVENDWAYEPEPQNFTYDLAIDTDKESVYTKSGLVHLRKARWRKAFWWGEDPQVDVEHDIPYLLSTGAVPHFDPTLAPAETALANLDTAYSAKAYEPMGIGLAEEYMPQTGGRIDIGPMPGWSAMWLLSMDERAKRATLGTADGAGSWPIHYRDKVTDRIVSLEDHAYMTLLGNPGDAVNPETGVSDAFPACGGDCSSPYEPDSAHQPALVYLPYLLTGDRYYLEELQFWANFNMLQSNPGFRENRKGLVQFDQTRGQAWSLRTLGQAAYITPDDDPMKKYFTDRVGYNIDWYKKNYIDNPDANVLGIITNGYSLYDDGTMAPWMDDFFTWSVGHLVSLGFEDARPLLEYKSKFPVGRMTGPDFCWVFASVYHLPVKDTAQNKFFTTFAEAYQASVVHEGHPEVASMACGGPEMGAALMLQAGEMVGYSPSTQGYPANMQPALAAAVESKIPGAQEAWDVFMARSAKPDYSTEPQFAVVPRP</sequence>
<dbReference type="AlphaFoldDB" id="A0A9X4AYK7"/>
<evidence type="ECO:0008006" key="4">
    <source>
        <dbReference type="Google" id="ProtNLM"/>
    </source>
</evidence>
<feature type="chain" id="PRO_5040913748" description="Lipoprotein" evidence="1">
    <location>
        <begin position="20"/>
        <end position="711"/>
    </location>
</feature>
<keyword evidence="1" id="KW-0732">Signal</keyword>
<accession>A0A9X4AYK7</accession>
<feature type="signal peptide" evidence="1">
    <location>
        <begin position="1"/>
        <end position="19"/>
    </location>
</feature>
<protein>
    <recommendedName>
        <fullName evidence="4">Lipoprotein</fullName>
    </recommendedName>
</protein>
<keyword evidence="3" id="KW-1185">Reference proteome</keyword>
<reference evidence="2 3" key="1">
    <citation type="submission" date="2021-04" db="EMBL/GenBank/DDBJ databases">
        <title>Genome analysis of Polyangium sp.</title>
        <authorList>
            <person name="Li Y."/>
            <person name="Wang J."/>
        </authorList>
    </citation>
    <scope>NUCLEOTIDE SEQUENCE [LARGE SCALE GENOMIC DNA]</scope>
    <source>
        <strain evidence="2 3">SDU14</strain>
    </source>
</reference>
<dbReference type="Proteomes" id="UP001151081">
    <property type="component" value="Unassembled WGS sequence"/>
</dbReference>
<gene>
    <name evidence="2" type="ORF">KEG57_50990</name>
</gene>
<name>A0A9X4AYK7_9BACT</name>
<evidence type="ECO:0000313" key="3">
    <source>
        <dbReference type="Proteomes" id="UP001151081"/>
    </source>
</evidence>
<organism evidence="2 3">
    <name type="scientific">Polyangium jinanense</name>
    <dbReference type="NCBI Taxonomy" id="2829994"/>
    <lineage>
        <taxon>Bacteria</taxon>
        <taxon>Pseudomonadati</taxon>
        <taxon>Myxococcota</taxon>
        <taxon>Polyangia</taxon>
        <taxon>Polyangiales</taxon>
        <taxon>Polyangiaceae</taxon>
        <taxon>Polyangium</taxon>
    </lineage>
</organism>